<dbReference type="InterPro" id="IPR045032">
    <property type="entry name" value="PEL"/>
</dbReference>
<dbReference type="PANTHER" id="PTHR31683">
    <property type="entry name" value="PECTATE LYASE 18-RELATED"/>
    <property type="match status" value="1"/>
</dbReference>
<feature type="chain" id="PRO_5008534762" evidence="4">
    <location>
        <begin position="32"/>
        <end position="718"/>
    </location>
</feature>
<dbReference type="EMBL" id="CP016808">
    <property type="protein sequence ID" value="ANY66001.1"/>
    <property type="molecule type" value="Genomic_DNA"/>
</dbReference>
<feature type="compositionally biased region" description="Pro residues" evidence="3">
    <location>
        <begin position="219"/>
        <end position="229"/>
    </location>
</feature>
<comment type="subcellular location">
    <subcellularLocation>
        <location evidence="2">Secreted</location>
    </subcellularLocation>
</comment>
<dbReference type="SUPFAM" id="SSF49899">
    <property type="entry name" value="Concanavalin A-like lectins/glucanases"/>
    <property type="match status" value="1"/>
</dbReference>
<keyword evidence="2" id="KW-0964">Secreted</keyword>
<evidence type="ECO:0000313" key="6">
    <source>
        <dbReference type="EMBL" id="ANY66001.1"/>
    </source>
</evidence>
<dbReference type="InterPro" id="IPR012334">
    <property type="entry name" value="Pectin_lyas_fold"/>
</dbReference>
<dbReference type="GO" id="GO:0005576">
    <property type="term" value="C:extracellular region"/>
    <property type="evidence" value="ECO:0007669"/>
    <property type="project" value="UniProtKB-SubCell"/>
</dbReference>
<dbReference type="Pfam" id="PF00544">
    <property type="entry name" value="Pectate_lyase_4"/>
    <property type="match status" value="2"/>
</dbReference>
<dbReference type="InterPro" id="IPR049162">
    <property type="entry name" value="GH59_C"/>
</dbReference>
<evidence type="ECO:0000256" key="3">
    <source>
        <dbReference type="SAM" id="MobiDB-lite"/>
    </source>
</evidence>
<evidence type="ECO:0000259" key="5">
    <source>
        <dbReference type="SMART" id="SM00656"/>
    </source>
</evidence>
<feature type="domain" description="Pectate lyase" evidence="5">
    <location>
        <begin position="334"/>
        <end position="607"/>
    </location>
</feature>
<dbReference type="GO" id="GO:0030570">
    <property type="term" value="F:pectate lyase activity"/>
    <property type="evidence" value="ECO:0007669"/>
    <property type="project" value="InterPro"/>
</dbReference>
<proteinExistence type="inferred from homology"/>
<dbReference type="GO" id="GO:0000272">
    <property type="term" value="P:polysaccharide catabolic process"/>
    <property type="evidence" value="ECO:0007669"/>
    <property type="project" value="UniProtKB-KW"/>
</dbReference>
<dbReference type="Gene3D" id="2.60.120.560">
    <property type="entry name" value="Exo-inulinase, domain 1"/>
    <property type="match status" value="1"/>
</dbReference>
<dbReference type="PANTHER" id="PTHR31683:SF18">
    <property type="entry name" value="PECTATE LYASE 21-RELATED"/>
    <property type="match status" value="1"/>
</dbReference>
<organism evidence="6">
    <name type="scientific">Paenibacillus sp. BIHB 4019</name>
    <dbReference type="NCBI Taxonomy" id="1870819"/>
    <lineage>
        <taxon>Bacteria</taxon>
        <taxon>Bacillati</taxon>
        <taxon>Bacillota</taxon>
        <taxon>Bacilli</taxon>
        <taxon>Bacillales</taxon>
        <taxon>Paenibacillaceae</taxon>
        <taxon>Paenibacillus</taxon>
    </lineage>
</organism>
<feature type="signal peptide" evidence="4">
    <location>
        <begin position="1"/>
        <end position="31"/>
    </location>
</feature>
<dbReference type="RefSeq" id="WP_172455407.1">
    <property type="nucleotide sequence ID" value="NZ_CP016808.1"/>
</dbReference>
<dbReference type="InterPro" id="IPR013320">
    <property type="entry name" value="ConA-like_dom_sf"/>
</dbReference>
<comment type="similarity">
    <text evidence="2">Belongs to the polysaccharide lyase 1 family.</text>
</comment>
<accession>A0A1B2DE61</accession>
<protein>
    <submittedName>
        <fullName evidence="6">Pectate lyase</fullName>
    </submittedName>
</protein>
<name>A0A1B2DE61_9BACL</name>
<dbReference type="Gene3D" id="2.160.20.10">
    <property type="entry name" value="Single-stranded right-handed beta-helix, Pectin lyase-like"/>
    <property type="match status" value="1"/>
</dbReference>
<feature type="compositionally biased region" description="Low complexity" evidence="3">
    <location>
        <begin position="240"/>
        <end position="257"/>
    </location>
</feature>
<keyword evidence="2" id="KW-0119">Carbohydrate metabolism</keyword>
<evidence type="ECO:0000256" key="2">
    <source>
        <dbReference type="RuleBase" id="RU361173"/>
    </source>
</evidence>
<feature type="compositionally biased region" description="Pro residues" evidence="3">
    <location>
        <begin position="259"/>
        <end position="270"/>
    </location>
</feature>
<keyword evidence="1 2" id="KW-0456">Lyase</keyword>
<reference evidence="6" key="1">
    <citation type="submission" date="2016-08" db="EMBL/GenBank/DDBJ databases">
        <title>Complete Genome Seqeunce of Paenibacillus sp. BIHB 4019 from tea rhizoplane.</title>
        <authorList>
            <person name="Thakur R."/>
            <person name="Swarnkar M.K."/>
            <person name="Gulati A."/>
        </authorList>
    </citation>
    <scope>NUCLEOTIDE SEQUENCE [LARGE SCALE GENOMIC DNA]</scope>
    <source>
        <strain evidence="6">BIHB4019</strain>
    </source>
</reference>
<sequence>MKLDYFLKRNVILALCAALVLSLCYVYPANAAALMEDTFDAGAGNWTPSSGSWSVVNEKGNKAYFQSGTSEGRAVAGSQSWSDYSVEADVQVVDFNGSTRTYVAGRYIDGNNFYAASLYNSNGGALEIRKKVNGSTTTLASKAGYALEAGVWYKVKLEMSGTTINMYVDGKLELSAADTSLAAGAAGLVTFKSIAKFDNVKIADSSPDATHPSTEPTVAPTPVPTPAPTAVPSNEPSTKPSIEPTATPTAIPSSTPSVEPIPVPTLVPSPPAGKAGQYNLAGFAQGSTGGGMISETDSRYMKVYDAKDLALALKKGSGYKVIEIMNDLDLGWNEIPKEAQTSPFAAHNSALTHPVLMETGISKVTVDDFNDLTIFSAKGATIKHAAFTFKRSTNVIIRNLEFDELWEWDEATKGNYDKNDWDYITVENSSNIWIDHCTFHKAYDGLVDVKKGSTGVTISWSSFLADDQSANSWVTKQINAMEANKSDYPMYAFLRSSSVGLSKEDIIAIASSQKKGHLIGATEFASDNAALEVTLHHNYYQDVQDRMPRLRGGNVHVYNIVMDSAGARSSKKRLTSSMEKAISGKGYHFGITSNGAISTEGGAVLVEKSVIIDVTYPLRNNQADAGDSTYTGKIAALDTIYSLDGATFRGDSSSAKSPLSPVPAAIKPFAWNGLKSLPYSYTPDDPAALKARLVAADGSGAGKLSWSKANWLQTSYKS</sequence>
<dbReference type="SMART" id="SM00656">
    <property type="entry name" value="Amb_all"/>
    <property type="match status" value="1"/>
</dbReference>
<dbReference type="SUPFAM" id="SSF51126">
    <property type="entry name" value="Pectin lyase-like"/>
    <property type="match status" value="1"/>
</dbReference>
<feature type="region of interest" description="Disordered" evidence="3">
    <location>
        <begin position="205"/>
        <end position="270"/>
    </location>
</feature>
<evidence type="ECO:0000256" key="1">
    <source>
        <dbReference type="ARBA" id="ARBA00023239"/>
    </source>
</evidence>
<dbReference type="AlphaFoldDB" id="A0A1B2DE61"/>
<gene>
    <name evidence="6" type="ORF">BBD42_05650</name>
</gene>
<keyword evidence="4" id="KW-0732">Signal</keyword>
<dbReference type="Pfam" id="PF21708">
    <property type="entry name" value="Glyco_hydro_59_C"/>
    <property type="match status" value="1"/>
</dbReference>
<dbReference type="InterPro" id="IPR011050">
    <property type="entry name" value="Pectin_lyase_fold/virulence"/>
</dbReference>
<evidence type="ECO:0000256" key="4">
    <source>
        <dbReference type="SAM" id="SignalP"/>
    </source>
</evidence>
<dbReference type="InterPro" id="IPR002022">
    <property type="entry name" value="Pec_lyase"/>
</dbReference>
<keyword evidence="2" id="KW-0624">Polysaccharide degradation</keyword>